<dbReference type="SMART" id="SM00317">
    <property type="entry name" value="SET"/>
    <property type="match status" value="1"/>
</dbReference>
<dbReference type="FunFam" id="3.30.70.1730:FF:000005">
    <property type="entry name" value="Ribosome assembly factor mrt4"/>
    <property type="match status" value="1"/>
</dbReference>
<dbReference type="EMBL" id="JAANER010000004">
    <property type="protein sequence ID" value="KAG9191402.1"/>
    <property type="molecule type" value="Genomic_DNA"/>
</dbReference>
<dbReference type="GO" id="GO:0030687">
    <property type="term" value="C:preribosome, large subunit precursor"/>
    <property type="evidence" value="ECO:0007669"/>
    <property type="project" value="TreeGrafter"/>
</dbReference>
<evidence type="ECO:0000256" key="3">
    <source>
        <dbReference type="ARBA" id="ARBA00004604"/>
    </source>
</evidence>
<dbReference type="Proteomes" id="UP001199106">
    <property type="component" value="Unassembled WGS sequence"/>
</dbReference>
<dbReference type="Pfam" id="PF17777">
    <property type="entry name" value="RL10P_insert"/>
    <property type="match status" value="1"/>
</dbReference>
<dbReference type="Pfam" id="PF00466">
    <property type="entry name" value="Ribosomal_L10"/>
    <property type="match status" value="1"/>
</dbReference>
<dbReference type="GO" id="GO:0006364">
    <property type="term" value="P:rRNA processing"/>
    <property type="evidence" value="ECO:0007669"/>
    <property type="project" value="TreeGrafter"/>
</dbReference>
<proteinExistence type="inferred from homology"/>
<name>A0AAD4IBF0_9PLEO</name>
<dbReference type="SUPFAM" id="SSF160369">
    <property type="entry name" value="Ribosomal protein L10-like"/>
    <property type="match status" value="1"/>
</dbReference>
<keyword evidence="11" id="KW-1185">Reference proteome</keyword>
<feature type="domain" description="SET" evidence="9">
    <location>
        <begin position="414"/>
        <end position="586"/>
    </location>
</feature>
<dbReference type="InterPro" id="IPR043164">
    <property type="entry name" value="Ribosomal_uL10-like_insert_sf"/>
</dbReference>
<dbReference type="SUPFAM" id="SSF82199">
    <property type="entry name" value="SET domain"/>
    <property type="match status" value="1"/>
</dbReference>
<dbReference type="InterPro" id="IPR001214">
    <property type="entry name" value="SET_dom"/>
</dbReference>
<evidence type="ECO:0000256" key="2">
    <source>
        <dbReference type="ARBA" id="ARBA00004496"/>
    </source>
</evidence>
<dbReference type="AlphaFoldDB" id="A0AAD4IBF0"/>
<dbReference type="InterPro" id="IPR043141">
    <property type="entry name" value="Ribosomal_uL10-like_sf"/>
</dbReference>
<dbReference type="InterPro" id="IPR046341">
    <property type="entry name" value="SET_dom_sf"/>
</dbReference>
<dbReference type="Gene3D" id="3.90.105.20">
    <property type="match status" value="1"/>
</dbReference>
<comment type="subcellular location">
    <subcellularLocation>
        <location evidence="2">Cytoplasm</location>
    </subcellularLocation>
    <subcellularLocation>
        <location evidence="3">Nucleus</location>
        <location evidence="3">Nucleolus</location>
    </subcellularLocation>
</comment>
<evidence type="ECO:0000313" key="11">
    <source>
        <dbReference type="Proteomes" id="UP001199106"/>
    </source>
</evidence>
<dbReference type="Pfam" id="PF00856">
    <property type="entry name" value="SET"/>
    <property type="match status" value="1"/>
</dbReference>
<gene>
    <name evidence="10" type="ORF">G6011_09490</name>
</gene>
<dbReference type="Gene3D" id="2.170.270.10">
    <property type="entry name" value="SET domain"/>
    <property type="match status" value="1"/>
</dbReference>
<sequence>MPKSKRAKVVHLTKTDKKGKELSLKLFASVQEAADNFEHVFVFAVENMRNSYLKELRQEFADSRFFFGKTKVMAKALGLTPAEEHLTNLSELTKHLTGNVGLFFTNRDPNEMTEYFANYSQTDFARAGIVASQTFTVPAGVVHSRGGEVPDDEDVPLPHSMETTIRKWGMPTRLDKGKIVLDVPYTIAEEGKVMNSHQTALLKMFGVVMADFKIDLKAYYSKATESVTEVGAMEQAPNASGYFTAPAPVSAGADALAEVSSAVGVAVRESLIDVEECVDECVEKCVDECEVVELRDNVEVESVELAIALDMEITPELLDAVKVGKFESAGADSVTEGKTIVLGPKNGAVSGSNIGPVSTVPGSLIRVDFHRMMSMTIARLFKLTARGLLRKREGYKAEQRNDHFHLYFLVWRFMAFQISNDPVQVAGGRGMLTTRLIERGELIHTEDALAVCNTSYTQNGWSDQANVNRFYASQRTSAGSAIQQALNDLTLQERQTLATLSPQPGVGSPLNQAVSRFEHNAFTFVAPGSGKVHLVVYDNISFINHSCVANAAVDIWPGRKVNPQGQARLVATRDIPAGYEVFLNYIVRDWRNDHVTRNTDLNRHWGFACLCAGCTSPCNIMDTTSRVLAGDYHANIAALAAVPTEEQQRHSIMHLENYIRILTSLGLSEDKFSHA</sequence>
<dbReference type="GO" id="GO:0000027">
    <property type="term" value="P:ribosomal large subunit assembly"/>
    <property type="evidence" value="ECO:0007669"/>
    <property type="project" value="InterPro"/>
</dbReference>
<dbReference type="InterPro" id="IPR033867">
    <property type="entry name" value="Mrt4"/>
</dbReference>
<comment type="function">
    <text evidence="1">Component of the ribosome assembly machinery. Nuclear paralog of the ribosomal protein P0, it binds pre-60S subunits at an early stage of assembly in the nucleolus, and is replaced by P0 in cytoplasmic pre-60S subunits and mature 80S ribosomes.</text>
</comment>
<evidence type="ECO:0000256" key="8">
    <source>
        <dbReference type="ARBA" id="ARBA00032578"/>
    </source>
</evidence>
<protein>
    <recommendedName>
        <fullName evidence="8">mRNA turnover protein 4</fullName>
    </recommendedName>
</protein>
<keyword evidence="6" id="KW-0963">Cytoplasm</keyword>
<dbReference type="GO" id="GO:0005737">
    <property type="term" value="C:cytoplasm"/>
    <property type="evidence" value="ECO:0007669"/>
    <property type="project" value="UniProtKB-SubCell"/>
</dbReference>
<evidence type="ECO:0000313" key="10">
    <source>
        <dbReference type="EMBL" id="KAG9191402.1"/>
    </source>
</evidence>
<evidence type="ECO:0000256" key="5">
    <source>
        <dbReference type="ARBA" id="ARBA00011117"/>
    </source>
</evidence>
<comment type="similarity">
    <text evidence="4">Belongs to the universal ribosomal protein uL10 family.</text>
</comment>
<dbReference type="InterPro" id="IPR001790">
    <property type="entry name" value="Ribosomal_uL10"/>
</dbReference>
<dbReference type="InterPro" id="IPR040637">
    <property type="entry name" value="Ribosomal_uL10-like_insert"/>
</dbReference>
<dbReference type="InterPro" id="IPR051742">
    <property type="entry name" value="Ribosome_Assembly_uL10"/>
</dbReference>
<dbReference type="PROSITE" id="PS50280">
    <property type="entry name" value="SET"/>
    <property type="match status" value="1"/>
</dbReference>
<reference evidence="10" key="1">
    <citation type="submission" date="2021-07" db="EMBL/GenBank/DDBJ databases">
        <title>Genome Resource of American Ginseng Black Spot Pathogen Alternaria panax.</title>
        <authorList>
            <person name="Qiu C."/>
            <person name="Wang W."/>
            <person name="Liu Z."/>
        </authorList>
    </citation>
    <scope>NUCLEOTIDE SEQUENCE</scope>
    <source>
        <strain evidence="10">BNCC115425</strain>
    </source>
</reference>
<dbReference type="Gene3D" id="3.30.70.1730">
    <property type="match status" value="1"/>
</dbReference>
<dbReference type="CDD" id="cd20071">
    <property type="entry name" value="SET_SMYD"/>
    <property type="match status" value="1"/>
</dbReference>
<dbReference type="CDD" id="cd05796">
    <property type="entry name" value="Ribosomal_P0_like"/>
    <property type="match status" value="1"/>
</dbReference>
<keyword evidence="7" id="KW-0539">Nucleus</keyword>
<dbReference type="GO" id="GO:0000956">
    <property type="term" value="P:nuclear-transcribed mRNA catabolic process"/>
    <property type="evidence" value="ECO:0007669"/>
    <property type="project" value="TreeGrafter"/>
</dbReference>
<dbReference type="PANTHER" id="PTHR45841">
    <property type="entry name" value="MRNA TURNOVER PROTEIN 4 MRTO4"/>
    <property type="match status" value="1"/>
</dbReference>
<evidence type="ECO:0000259" key="9">
    <source>
        <dbReference type="PROSITE" id="PS50280"/>
    </source>
</evidence>
<evidence type="ECO:0000256" key="1">
    <source>
        <dbReference type="ARBA" id="ARBA00004046"/>
    </source>
</evidence>
<dbReference type="FunFam" id="3.90.105.20:FF:000003">
    <property type="entry name" value="Ribosome assembly factor mrt4"/>
    <property type="match status" value="1"/>
</dbReference>
<evidence type="ECO:0000256" key="7">
    <source>
        <dbReference type="ARBA" id="ARBA00023242"/>
    </source>
</evidence>
<comment type="subunit">
    <text evidence="5">Associates with the pre-60S ribosomal particle.</text>
</comment>
<comment type="caution">
    <text evidence="10">The sequence shown here is derived from an EMBL/GenBank/DDBJ whole genome shotgun (WGS) entry which is preliminary data.</text>
</comment>
<organism evidence="10 11">
    <name type="scientific">Alternaria panax</name>
    <dbReference type="NCBI Taxonomy" id="48097"/>
    <lineage>
        <taxon>Eukaryota</taxon>
        <taxon>Fungi</taxon>
        <taxon>Dikarya</taxon>
        <taxon>Ascomycota</taxon>
        <taxon>Pezizomycotina</taxon>
        <taxon>Dothideomycetes</taxon>
        <taxon>Pleosporomycetidae</taxon>
        <taxon>Pleosporales</taxon>
        <taxon>Pleosporineae</taxon>
        <taxon>Pleosporaceae</taxon>
        <taxon>Alternaria</taxon>
        <taxon>Alternaria sect. Panax</taxon>
    </lineage>
</organism>
<accession>A0AAD4IBF0</accession>
<evidence type="ECO:0000256" key="4">
    <source>
        <dbReference type="ARBA" id="ARBA00008889"/>
    </source>
</evidence>
<dbReference type="GO" id="GO:0003723">
    <property type="term" value="F:RNA binding"/>
    <property type="evidence" value="ECO:0007669"/>
    <property type="project" value="TreeGrafter"/>
</dbReference>
<dbReference type="PANTHER" id="PTHR45841:SF1">
    <property type="entry name" value="MRNA TURNOVER PROTEIN 4 HOMOLOG"/>
    <property type="match status" value="1"/>
</dbReference>
<dbReference type="GO" id="GO:0005730">
    <property type="term" value="C:nucleolus"/>
    <property type="evidence" value="ECO:0007669"/>
    <property type="project" value="UniProtKB-SubCell"/>
</dbReference>
<evidence type="ECO:0000256" key="6">
    <source>
        <dbReference type="ARBA" id="ARBA00022490"/>
    </source>
</evidence>